<evidence type="ECO:0000256" key="2">
    <source>
        <dbReference type="SAM" id="MobiDB-lite"/>
    </source>
</evidence>
<name>A0A015KQT4_RHIIW</name>
<dbReference type="Pfam" id="PF21072">
    <property type="entry name" value="EFR3"/>
    <property type="match status" value="1"/>
</dbReference>
<dbReference type="EMBL" id="JEMT01016755">
    <property type="protein sequence ID" value="EXX69979.1"/>
    <property type="molecule type" value="Genomic_DNA"/>
</dbReference>
<dbReference type="OrthoDB" id="19232at2759"/>
<dbReference type="GO" id="GO:0072659">
    <property type="term" value="P:protein localization to plasma membrane"/>
    <property type="evidence" value="ECO:0007669"/>
    <property type="project" value="InterPro"/>
</dbReference>
<reference evidence="3 4" key="1">
    <citation type="submission" date="2014-02" db="EMBL/GenBank/DDBJ databases">
        <title>Single nucleus genome sequencing reveals high similarity among nuclei of an endomycorrhizal fungus.</title>
        <authorList>
            <person name="Lin K."/>
            <person name="Geurts R."/>
            <person name="Zhang Z."/>
            <person name="Limpens E."/>
            <person name="Saunders D.G."/>
            <person name="Mu D."/>
            <person name="Pang E."/>
            <person name="Cao H."/>
            <person name="Cha H."/>
            <person name="Lin T."/>
            <person name="Zhou Q."/>
            <person name="Shang Y."/>
            <person name="Li Y."/>
            <person name="Ivanov S."/>
            <person name="Sharma T."/>
            <person name="Velzen R.V."/>
            <person name="Ruijter N.D."/>
            <person name="Aanen D.K."/>
            <person name="Win J."/>
            <person name="Kamoun S."/>
            <person name="Bisseling T."/>
            <person name="Huang S."/>
        </authorList>
    </citation>
    <scope>NUCLEOTIDE SEQUENCE [LARGE SCALE GENOMIC DNA]</scope>
    <source>
        <strain evidence="4">DAOM197198w</strain>
    </source>
</reference>
<dbReference type="PANTHER" id="PTHR47766:SF1">
    <property type="entry name" value="PROTEIN EFR3"/>
    <property type="match status" value="1"/>
</dbReference>
<protein>
    <submittedName>
        <fullName evidence="3">Efr3p</fullName>
    </submittedName>
</protein>
<comment type="similarity">
    <text evidence="1">Belongs to the EFR3 family.</text>
</comment>
<dbReference type="SUPFAM" id="SSF48371">
    <property type="entry name" value="ARM repeat"/>
    <property type="match status" value="1"/>
</dbReference>
<dbReference type="PANTHER" id="PTHR47766">
    <property type="entry name" value="PROTEIN EFR3"/>
    <property type="match status" value="1"/>
</dbReference>
<feature type="region of interest" description="Disordered" evidence="2">
    <location>
        <begin position="785"/>
        <end position="847"/>
    </location>
</feature>
<feature type="compositionally biased region" description="Basic and acidic residues" evidence="2">
    <location>
        <begin position="787"/>
        <end position="800"/>
    </location>
</feature>
<gene>
    <name evidence="3" type="ORF">RirG_091460</name>
</gene>
<dbReference type="STRING" id="1432141.A0A015KQT4"/>
<dbReference type="OMA" id="RHSIFFC"/>
<sequence length="847" mass="96392">MSMTCTGVCQGWIKHATLINNCYPTSPEETRPKSSELSYLVFYAKSKPAKLTKCGVYLEKRVVTDIRKKRKQDTEISLQIIKSLLEECKKDLNLFSKNVVKIIASSLSTNDIDLVARAASVFIVFCADHDGSTIGVDTEFTIIYENLIERFANYATYKYEADQNLERRYRSIGLYVLQGVVTSSALHATDAIIQLQYIVPAILHNLTDDLETLQKIDNESVDEKHSMPQSRRFSINNTIISIEDNTHLAYDCLKQLFIVSNTDSDLQCSLKPVFKFLEDNDIWWPNSFAISLALVILSSIQRQCRHILVSEIIRRLDSLPDNSSLSKKITFIEMLISILTSDLTIVGLSVLEVLDCLLSHLLSSLKNGDIKFEQISINFKGSNIMTEKAQDLETMIVQRLITCIGGLVTHIYYAKQISDIVEHIIKHLNLQTDPETKQDNNGSFIAEGIPLNILRKTLLRCLSIVIQTNKKAEKRSSEMSICKVPVEVFHNTIGLCMDEDLDVRIMYAQILSTFLDNVDSSKESKETDSVQITYFNQPAIHFLNTLHLSLYQYALLENSKPADNVALLFILRSLLLRFRADQVIRGIPVLFKLQSEAKDEKLNNFARQRAIASVITLYFYNIAQVLGITELQQYVEMVQKERVEKCQWSTYINVIPSENNLDNVDLSASFEDEDKNNQTLQPVNIWLDRQTIVSILCKHKEILDFDDTNVEEKLMTEWKPEEGFNEVKNEARRIRSSRIFEADKLKLVVTHPKPTMMNLENSSDDLPPKVKTDNFKETLAVQLMNDSSEHETSVASDRESGYMVPIGNNKKNKRKNKPKNEASAFLSTIDPKAASTTSLVNPPYRQS</sequence>
<evidence type="ECO:0000313" key="3">
    <source>
        <dbReference type="EMBL" id="EXX69979.1"/>
    </source>
</evidence>
<evidence type="ECO:0000313" key="4">
    <source>
        <dbReference type="Proteomes" id="UP000022910"/>
    </source>
</evidence>
<dbReference type="InterPro" id="IPR016024">
    <property type="entry name" value="ARM-type_fold"/>
</dbReference>
<accession>A0A015KQT4</accession>
<evidence type="ECO:0000256" key="1">
    <source>
        <dbReference type="ARBA" id="ARBA00010216"/>
    </source>
</evidence>
<comment type="caution">
    <text evidence="3">The sequence shown here is derived from an EMBL/GenBank/DDBJ whole genome shotgun (WGS) entry which is preliminary data.</text>
</comment>
<proteinExistence type="inferred from homology"/>
<organism evidence="3 4">
    <name type="scientific">Rhizophagus irregularis (strain DAOM 197198w)</name>
    <name type="common">Glomus intraradices</name>
    <dbReference type="NCBI Taxonomy" id="1432141"/>
    <lineage>
        <taxon>Eukaryota</taxon>
        <taxon>Fungi</taxon>
        <taxon>Fungi incertae sedis</taxon>
        <taxon>Mucoromycota</taxon>
        <taxon>Glomeromycotina</taxon>
        <taxon>Glomeromycetes</taxon>
        <taxon>Glomerales</taxon>
        <taxon>Glomeraceae</taxon>
        <taxon>Rhizophagus</taxon>
    </lineage>
</organism>
<dbReference type="InterPro" id="IPR039786">
    <property type="entry name" value="EFR3"/>
</dbReference>
<dbReference type="HOGENOM" id="CLU_341033_0_0_1"/>
<keyword evidence="4" id="KW-1185">Reference proteome</keyword>
<dbReference type="SMR" id="A0A015KQT4"/>
<dbReference type="InterPro" id="IPR049150">
    <property type="entry name" value="EFR3_HEAT-like_rpt"/>
</dbReference>
<dbReference type="Proteomes" id="UP000022910">
    <property type="component" value="Unassembled WGS sequence"/>
</dbReference>
<feature type="compositionally biased region" description="Polar residues" evidence="2">
    <location>
        <begin position="834"/>
        <end position="847"/>
    </location>
</feature>
<dbReference type="AlphaFoldDB" id="A0A015KQT4"/>